<organism evidence="1 2">
    <name type="scientific">Cavenderia fasciculata</name>
    <name type="common">Slime mold</name>
    <name type="synonym">Dictyostelium fasciculatum</name>
    <dbReference type="NCBI Taxonomy" id="261658"/>
    <lineage>
        <taxon>Eukaryota</taxon>
        <taxon>Amoebozoa</taxon>
        <taxon>Evosea</taxon>
        <taxon>Eumycetozoa</taxon>
        <taxon>Dictyostelia</taxon>
        <taxon>Acytosteliales</taxon>
        <taxon>Cavenderiaceae</taxon>
        <taxon>Cavenderia</taxon>
    </lineage>
</organism>
<reference evidence="2" key="1">
    <citation type="journal article" date="2011" name="Genome Res.">
        <title>Phylogeny-wide analysis of social amoeba genomes highlights ancient origins for complex intercellular communication.</title>
        <authorList>
            <person name="Heidel A.J."/>
            <person name="Lawal H.M."/>
            <person name="Felder M."/>
            <person name="Schilde C."/>
            <person name="Helps N.R."/>
            <person name="Tunggal B."/>
            <person name="Rivero F."/>
            <person name="John U."/>
            <person name="Schleicher M."/>
            <person name="Eichinger L."/>
            <person name="Platzer M."/>
            <person name="Noegel A.A."/>
            <person name="Schaap P."/>
            <person name="Gloeckner G."/>
        </authorList>
    </citation>
    <scope>NUCLEOTIDE SEQUENCE [LARGE SCALE GENOMIC DNA]</scope>
    <source>
        <strain evidence="2">SH3</strain>
    </source>
</reference>
<evidence type="ECO:0008006" key="3">
    <source>
        <dbReference type="Google" id="ProtNLM"/>
    </source>
</evidence>
<proteinExistence type="predicted"/>
<sequence>MTSNNNNRIFFILFRNIVIRKVIFDGIKTNDRNVYNRSLSAQSLKNRRYHMIKSADWIVRNGYFSLLREKIRMDDHLIYSPEFGRLLSSNLFDLVLFQWIYERKPHLFAVTRSSSSGSTAPLLECACESGNIAVVRFYVEKVGWRPTTSSCIEKAIDKDHYEVVRYLVDRCNQIIDPTLIARSVRLSAAKTIRFFVERSLPSILRDNNSINQYEYLFLLNIDYPAFQKVYNNNNNNNNNNSSSSPFNWKAPARLANYHQYLRLLADYNHFKYYPNTLDHFRIIDHIETFLNPKTKFHLLIQKSKEEQEEEQQKEQVTQSSSSLQRVDYQYFIKWLINSNISIIYNSNAFEVIMKGAIVTKDLELVEMLKTKKLYRSSVDYQDFSFEHESLEVTRYLVNNSIGSAPTLACIYNLVTNKYVQSLRPFLAKVHVRYAVGLIAHLLTRTTYKEILLFAAKEECGVIFELLMEMPESKHLKTLTHHASVESLVSSYRVDMNSVVPRLLQLIIDHRNDQLFARLITKYAKPKIPQLTILVSRAFIAGDMATFELLQTKYFGVESTKTLAQLDSDLTSYLGQLGDIQVCDHLLIHKPRQKKDVLQSAVAAGQEKLVNHLVRTMLTEIKALTQAAILAASIGHLPILKILVELNLIPRVSIQSILESSIALNRLDIFQYLIVDRHFKLEQSMFETGHPNYDILLKLLKQQQLLDPQQLQLQQHQQQQQQKK</sequence>
<keyword evidence="2" id="KW-1185">Reference proteome</keyword>
<dbReference type="RefSeq" id="XP_004356216.1">
    <property type="nucleotide sequence ID" value="XM_004356163.1"/>
</dbReference>
<dbReference type="SUPFAM" id="SSF140860">
    <property type="entry name" value="Pseudo ankyrin repeat-like"/>
    <property type="match status" value="1"/>
</dbReference>
<dbReference type="EMBL" id="GL883021">
    <property type="protein sequence ID" value="EGG17732.1"/>
    <property type="molecule type" value="Genomic_DNA"/>
</dbReference>
<protein>
    <recommendedName>
        <fullName evidence="3">Ankyrin repeat-containing protein</fullName>
    </recommendedName>
</protein>
<dbReference type="Proteomes" id="UP000007797">
    <property type="component" value="Unassembled WGS sequence"/>
</dbReference>
<dbReference type="AlphaFoldDB" id="F4Q3X6"/>
<evidence type="ECO:0000313" key="2">
    <source>
        <dbReference type="Proteomes" id="UP000007797"/>
    </source>
</evidence>
<accession>F4Q3X6</accession>
<dbReference type="InterPro" id="IPR051904">
    <property type="entry name" value="UPF0746_actin_org"/>
</dbReference>
<name>F4Q3X6_CACFS</name>
<dbReference type="PANTHER" id="PTHR32488:SF76">
    <property type="entry name" value="ANKYRIN REPEAT-CONTAINING PROTEIN-RELATED"/>
    <property type="match status" value="1"/>
</dbReference>
<gene>
    <name evidence="1" type="ORF">DFA_08731</name>
</gene>
<dbReference type="GeneID" id="14869856"/>
<evidence type="ECO:0000313" key="1">
    <source>
        <dbReference type="EMBL" id="EGG17732.1"/>
    </source>
</evidence>
<dbReference type="PANTHER" id="PTHR32488">
    <property type="entry name" value="UPF0746 PROTEIN DDB_G0280785-RELATED"/>
    <property type="match status" value="1"/>
</dbReference>
<dbReference type="KEGG" id="dfa:DFA_08731"/>